<dbReference type="RefSeq" id="WP_076878793.1">
    <property type="nucleotide sequence ID" value="NZ_MLCN01000030.1"/>
</dbReference>
<feature type="transmembrane region" description="Helical" evidence="1">
    <location>
        <begin position="84"/>
        <end position="103"/>
    </location>
</feature>
<comment type="caution">
    <text evidence="2">The sequence shown here is derived from an EMBL/GenBank/DDBJ whole genome shotgun (WGS) entry which is preliminary data.</text>
</comment>
<evidence type="ECO:0000256" key="1">
    <source>
        <dbReference type="SAM" id="Phobius"/>
    </source>
</evidence>
<gene>
    <name evidence="2" type="ORF">BKE30_11740</name>
</gene>
<feature type="transmembrane region" description="Helical" evidence="1">
    <location>
        <begin position="168"/>
        <end position="186"/>
    </location>
</feature>
<name>A0A1S8CRU1_9GAMM</name>
<accession>A0A1S8CRU1</accession>
<dbReference type="EMBL" id="MLCN01000030">
    <property type="protein sequence ID" value="ONG38609.1"/>
    <property type="molecule type" value="Genomic_DNA"/>
</dbReference>
<feature type="transmembrane region" description="Helical" evidence="1">
    <location>
        <begin position="28"/>
        <end position="47"/>
    </location>
</feature>
<feature type="transmembrane region" description="Helical" evidence="1">
    <location>
        <begin position="198"/>
        <end position="219"/>
    </location>
</feature>
<evidence type="ECO:0000313" key="2">
    <source>
        <dbReference type="EMBL" id="ONG38609.1"/>
    </source>
</evidence>
<feature type="transmembrane region" description="Helical" evidence="1">
    <location>
        <begin position="225"/>
        <end position="245"/>
    </location>
</feature>
<keyword evidence="1" id="KW-0472">Membrane</keyword>
<proteinExistence type="predicted"/>
<feature type="transmembrane region" description="Helical" evidence="1">
    <location>
        <begin position="110"/>
        <end position="127"/>
    </location>
</feature>
<dbReference type="Proteomes" id="UP000192132">
    <property type="component" value="Unassembled WGS sequence"/>
</dbReference>
<keyword evidence="1" id="KW-0812">Transmembrane</keyword>
<sequence length="264" mass="28125">MLLLKLTIVPLFIALVTLAGKKWGAQLAGLLGGLPIVAGPIVIFLALEQGQAFGVVASTSAIVSVVALLAFGLAYSWLSLSKSWPVTYALSLLVWLATAFLLAQLTLTPFFAVILALIAIVLTPVLLPKVSFEPMGSSTLKDLPLRLISGAVLTLAVTQSAQLLGGNWSGILAVFPVIGSVLAIFTHRSQGAAAVTQLYRGMVKGLCSLSLFFLILTITWQSHGFWWPVIIAIISALSLQLIFRLPIFLRLSVFKLNTASTTKN</sequence>
<organism evidence="2 3">
    <name type="scientific">Alkanindiges hydrocarboniclasticus</name>
    <dbReference type="NCBI Taxonomy" id="1907941"/>
    <lineage>
        <taxon>Bacteria</taxon>
        <taxon>Pseudomonadati</taxon>
        <taxon>Pseudomonadota</taxon>
        <taxon>Gammaproteobacteria</taxon>
        <taxon>Moraxellales</taxon>
        <taxon>Moraxellaceae</taxon>
        <taxon>Alkanindiges</taxon>
    </lineage>
</organism>
<reference evidence="2 3" key="1">
    <citation type="submission" date="2016-10" db="EMBL/GenBank/DDBJ databases">
        <title>Draft Genome sequence of Alkanindiges sp. strain H1.</title>
        <authorList>
            <person name="Subhash Y."/>
            <person name="Lee S."/>
        </authorList>
    </citation>
    <scope>NUCLEOTIDE SEQUENCE [LARGE SCALE GENOMIC DNA]</scope>
    <source>
        <strain evidence="2 3">H1</strain>
    </source>
</reference>
<protein>
    <submittedName>
        <fullName evidence="2">Uncharacterized protein</fullName>
    </submittedName>
</protein>
<feature type="transmembrane region" description="Helical" evidence="1">
    <location>
        <begin position="54"/>
        <end position="78"/>
    </location>
</feature>
<keyword evidence="3" id="KW-1185">Reference proteome</keyword>
<dbReference type="AlphaFoldDB" id="A0A1S8CRU1"/>
<keyword evidence="1" id="KW-1133">Transmembrane helix</keyword>
<dbReference type="STRING" id="1907941.BKE30_11740"/>
<evidence type="ECO:0000313" key="3">
    <source>
        <dbReference type="Proteomes" id="UP000192132"/>
    </source>
</evidence>